<sequence>MLFDIVLSRIFWLLMKRPKSKSAQYLSGIYLLLFLASFQAVAQTNEGFIQRCGSFERDQLLKTTDPQWKTKRERLDSLVNQWVKSERRFRNGAIEEVIRIPVVVHVIHNQSGNTTGGLNNANISDEQIRSQLDVLNEDYRRKPGTPGFNTSPVGADAYIEFYLAEYDPDGRPTTGITRNFYTDKTSFNPYNDAELLASISYWPSEKYLNIWTCRLTNSYLGVAQFPSVEGVDGLNSIDQNKAKTDGVIIDFRNFGRNTGAITSRIYNLGRTATHEIAHWLGLIHTWGDAFCGTDYCADTPPTEEPNRTTVCIPKFSNCNGTVTRNMIENYLDYSPDSCMNVFTNDQVARMRAVLALSPRRALLVEYARESRLESTDNLTVEIYPNPADEDLTVEVRFPDFQDFTYAIFDLNGRLLYQESFTQVWSRRLSPDIRLLPPGNYLLRVQMNNETVTKRFVVN</sequence>
<keyword evidence="5" id="KW-0378">Hydrolase</keyword>
<dbReference type="SUPFAM" id="SSF55486">
    <property type="entry name" value="Metalloproteases ('zincins'), catalytic domain"/>
    <property type="match status" value="1"/>
</dbReference>
<evidence type="ECO:0000256" key="7">
    <source>
        <dbReference type="ARBA" id="ARBA00023049"/>
    </source>
</evidence>
<keyword evidence="8" id="KW-1015">Disulfide bond</keyword>
<gene>
    <name evidence="11" type="ORF">EZE20_07620</name>
</gene>
<keyword evidence="2" id="KW-0645">Protease</keyword>
<organism evidence="11 12">
    <name type="scientific">Arundinibacter roseus</name>
    <dbReference type="NCBI Taxonomy" id="2070510"/>
    <lineage>
        <taxon>Bacteria</taxon>
        <taxon>Pseudomonadati</taxon>
        <taxon>Bacteroidota</taxon>
        <taxon>Cytophagia</taxon>
        <taxon>Cytophagales</taxon>
        <taxon>Spirosomataceae</taxon>
        <taxon>Arundinibacter</taxon>
    </lineage>
</organism>
<keyword evidence="12" id="KW-1185">Reference proteome</keyword>
<keyword evidence="7" id="KW-0482">Metalloprotease</keyword>
<evidence type="ECO:0000256" key="6">
    <source>
        <dbReference type="ARBA" id="ARBA00022833"/>
    </source>
</evidence>
<feature type="domain" description="Secretion system C-terminal sorting" evidence="10">
    <location>
        <begin position="382"/>
        <end position="457"/>
    </location>
</feature>
<evidence type="ECO:0000256" key="1">
    <source>
        <dbReference type="ARBA" id="ARBA00008721"/>
    </source>
</evidence>
<feature type="domain" description="Peptidase M43 pregnancy-associated plasma-A" evidence="9">
    <location>
        <begin position="257"/>
        <end position="355"/>
    </location>
</feature>
<protein>
    <submittedName>
        <fullName evidence="11">T9SS type A sorting domain-containing protein</fullName>
    </submittedName>
</protein>
<comment type="similarity">
    <text evidence="1">Belongs to the peptidase M43B family.</text>
</comment>
<evidence type="ECO:0000256" key="3">
    <source>
        <dbReference type="ARBA" id="ARBA00022723"/>
    </source>
</evidence>
<dbReference type="InterPro" id="IPR026444">
    <property type="entry name" value="Secre_tail"/>
</dbReference>
<proteinExistence type="inferred from homology"/>
<name>A0A4R4KJD5_9BACT</name>
<dbReference type="PANTHER" id="PTHR47466">
    <property type="match status" value="1"/>
</dbReference>
<evidence type="ECO:0000256" key="2">
    <source>
        <dbReference type="ARBA" id="ARBA00022670"/>
    </source>
</evidence>
<keyword evidence="3" id="KW-0479">Metal-binding</keyword>
<keyword evidence="4" id="KW-0732">Signal</keyword>
<evidence type="ECO:0000313" key="11">
    <source>
        <dbReference type="EMBL" id="TDB66976.1"/>
    </source>
</evidence>
<comment type="caution">
    <text evidence="11">The sequence shown here is derived from an EMBL/GenBank/DDBJ whole genome shotgun (WGS) entry which is preliminary data.</text>
</comment>
<dbReference type="EMBL" id="SMJU01000004">
    <property type="protein sequence ID" value="TDB66976.1"/>
    <property type="molecule type" value="Genomic_DNA"/>
</dbReference>
<reference evidence="11 12" key="1">
    <citation type="submission" date="2019-02" db="EMBL/GenBank/DDBJ databases">
        <title>Arundinibacter roseus gen. nov., sp. nov., a new member of the family Cytophagaceae.</title>
        <authorList>
            <person name="Szuroczki S."/>
            <person name="Khayer B."/>
            <person name="Sproer C."/>
            <person name="Toumi M."/>
            <person name="Szabo A."/>
            <person name="Felfoldi T."/>
            <person name="Schumann P."/>
            <person name="Toth E."/>
        </authorList>
    </citation>
    <scope>NUCLEOTIDE SEQUENCE [LARGE SCALE GENOMIC DNA]</scope>
    <source>
        <strain evidence="11 12">DMA-k-7a</strain>
    </source>
</reference>
<dbReference type="PANTHER" id="PTHR47466:SF1">
    <property type="entry name" value="METALLOPROTEASE MEP1 (AFU_ORTHOLOGUE AFUA_1G07730)-RELATED"/>
    <property type="match status" value="1"/>
</dbReference>
<dbReference type="Gene3D" id="3.40.390.10">
    <property type="entry name" value="Collagenase (Catalytic Domain)"/>
    <property type="match status" value="1"/>
</dbReference>
<dbReference type="GO" id="GO:0008237">
    <property type="term" value="F:metallopeptidase activity"/>
    <property type="evidence" value="ECO:0007669"/>
    <property type="project" value="UniProtKB-KW"/>
</dbReference>
<dbReference type="NCBIfam" id="TIGR04183">
    <property type="entry name" value="Por_Secre_tail"/>
    <property type="match status" value="1"/>
</dbReference>
<dbReference type="Pfam" id="PF05572">
    <property type="entry name" value="Peptidase_M43"/>
    <property type="match status" value="1"/>
</dbReference>
<evidence type="ECO:0000259" key="9">
    <source>
        <dbReference type="Pfam" id="PF05572"/>
    </source>
</evidence>
<dbReference type="GO" id="GO:0046872">
    <property type="term" value="F:metal ion binding"/>
    <property type="evidence" value="ECO:0007669"/>
    <property type="project" value="UniProtKB-KW"/>
</dbReference>
<accession>A0A4R4KJD5</accession>
<dbReference type="GO" id="GO:0006508">
    <property type="term" value="P:proteolysis"/>
    <property type="evidence" value="ECO:0007669"/>
    <property type="project" value="UniProtKB-KW"/>
</dbReference>
<dbReference type="OrthoDB" id="6278496at2"/>
<dbReference type="InterPro" id="IPR024079">
    <property type="entry name" value="MetalloPept_cat_dom_sf"/>
</dbReference>
<evidence type="ECO:0000256" key="4">
    <source>
        <dbReference type="ARBA" id="ARBA00022729"/>
    </source>
</evidence>
<dbReference type="AlphaFoldDB" id="A0A4R4KJD5"/>
<keyword evidence="6" id="KW-0862">Zinc</keyword>
<evidence type="ECO:0000256" key="8">
    <source>
        <dbReference type="ARBA" id="ARBA00023157"/>
    </source>
</evidence>
<evidence type="ECO:0000259" key="10">
    <source>
        <dbReference type="Pfam" id="PF18962"/>
    </source>
</evidence>
<dbReference type="InterPro" id="IPR008754">
    <property type="entry name" value="Peptidase_M43"/>
</dbReference>
<dbReference type="Pfam" id="PF18962">
    <property type="entry name" value="Por_Secre_tail"/>
    <property type="match status" value="1"/>
</dbReference>
<evidence type="ECO:0000256" key="5">
    <source>
        <dbReference type="ARBA" id="ARBA00022801"/>
    </source>
</evidence>
<dbReference type="CDD" id="cd04275">
    <property type="entry name" value="ZnMc_pappalysin_like"/>
    <property type="match status" value="1"/>
</dbReference>
<evidence type="ECO:0000313" key="12">
    <source>
        <dbReference type="Proteomes" id="UP000295706"/>
    </source>
</evidence>
<dbReference type="Proteomes" id="UP000295706">
    <property type="component" value="Unassembled WGS sequence"/>
</dbReference>